<dbReference type="InterPro" id="IPR032816">
    <property type="entry name" value="VTT_dom"/>
</dbReference>
<dbReference type="EMBL" id="PDKJ01000005">
    <property type="protein sequence ID" value="RXJ68474.1"/>
    <property type="molecule type" value="Genomic_DNA"/>
</dbReference>
<comment type="caution">
    <text evidence="3">The sequence shown here is derived from an EMBL/GenBank/DDBJ whole genome shotgun (WGS) entry which is preliminary data.</text>
</comment>
<organism evidence="3 4">
    <name type="scientific">Halarcobacter ebronensis</name>
    <dbReference type="NCBI Taxonomy" id="1462615"/>
    <lineage>
        <taxon>Bacteria</taxon>
        <taxon>Pseudomonadati</taxon>
        <taxon>Campylobacterota</taxon>
        <taxon>Epsilonproteobacteria</taxon>
        <taxon>Campylobacterales</taxon>
        <taxon>Arcobacteraceae</taxon>
        <taxon>Halarcobacter</taxon>
    </lineage>
</organism>
<feature type="transmembrane region" description="Helical" evidence="1">
    <location>
        <begin position="35"/>
        <end position="57"/>
    </location>
</feature>
<evidence type="ECO:0000259" key="2">
    <source>
        <dbReference type="Pfam" id="PF09335"/>
    </source>
</evidence>
<dbReference type="PANTHER" id="PTHR42709:SF4">
    <property type="entry name" value="INNER MEMBRANE PROTEIN YQAA"/>
    <property type="match status" value="1"/>
</dbReference>
<dbReference type="Proteomes" id="UP000290172">
    <property type="component" value="Unassembled WGS sequence"/>
</dbReference>
<dbReference type="PANTHER" id="PTHR42709">
    <property type="entry name" value="ALKALINE PHOSPHATASE LIKE PROTEIN"/>
    <property type="match status" value="1"/>
</dbReference>
<proteinExistence type="predicted"/>
<keyword evidence="1" id="KW-0812">Transmembrane</keyword>
<gene>
    <name evidence="3" type="ORF">CRV08_06490</name>
</gene>
<dbReference type="AlphaFoldDB" id="A0A4Q0YFN4"/>
<keyword evidence="1" id="KW-0472">Membrane</keyword>
<feature type="domain" description="VTT" evidence="2">
    <location>
        <begin position="21"/>
        <end position="134"/>
    </location>
</feature>
<evidence type="ECO:0000256" key="1">
    <source>
        <dbReference type="SAM" id="Phobius"/>
    </source>
</evidence>
<dbReference type="Pfam" id="PF09335">
    <property type="entry name" value="VTT_dom"/>
    <property type="match status" value="1"/>
</dbReference>
<feature type="transmembrane region" description="Helical" evidence="1">
    <location>
        <begin position="117"/>
        <end position="136"/>
    </location>
</feature>
<evidence type="ECO:0000313" key="3">
    <source>
        <dbReference type="EMBL" id="RXJ68474.1"/>
    </source>
</evidence>
<accession>A0A4Q0YFN4</accession>
<protein>
    <recommendedName>
        <fullName evidence="2">VTT domain-containing protein</fullName>
    </recommendedName>
</protein>
<reference evidence="3 4" key="1">
    <citation type="submission" date="2017-10" db="EMBL/GenBank/DDBJ databases">
        <title>Genomics of the genus Arcobacter.</title>
        <authorList>
            <person name="Perez-Cataluna A."/>
            <person name="Figueras M.J."/>
        </authorList>
    </citation>
    <scope>NUCLEOTIDE SEQUENCE [LARGE SCALE GENOMIC DNA]</scope>
    <source>
        <strain evidence="3 4">CECT 8993</strain>
    </source>
</reference>
<evidence type="ECO:0000313" key="4">
    <source>
        <dbReference type="Proteomes" id="UP000290172"/>
    </source>
</evidence>
<sequence length="137" mass="15752">MLYLTLFLSAFISATLIPFGSEALLIYNITQGHNIYYLLFFATLGNVLGAIVNYYLGLKGEEYLEKRKILDRKKIDKYIKFFSKYGGVSLLLSWAPIIGDPITFIAGVLKYDFKKFLFLVTLSKFARYLFLAFITLQ</sequence>
<name>A0A4Q0YFN4_9BACT</name>
<keyword evidence="1" id="KW-1133">Transmembrane helix</keyword>
<dbReference type="InterPro" id="IPR051311">
    <property type="entry name" value="DedA_domain"/>
</dbReference>
<dbReference type="RefSeq" id="WP_128980304.1">
    <property type="nucleotide sequence ID" value="NZ_PDKJ01000005.1"/>
</dbReference>